<dbReference type="InterPro" id="IPR003754">
    <property type="entry name" value="4pyrrol_synth_uPrphyn_synth"/>
</dbReference>
<dbReference type="Pfam" id="PF00590">
    <property type="entry name" value="TP_methylase"/>
    <property type="match status" value="1"/>
</dbReference>
<dbReference type="GO" id="GO:0019354">
    <property type="term" value="P:siroheme biosynthetic process"/>
    <property type="evidence" value="ECO:0007669"/>
    <property type="project" value="InterPro"/>
</dbReference>
<dbReference type="GO" id="GO:0032259">
    <property type="term" value="P:methylation"/>
    <property type="evidence" value="ECO:0007669"/>
    <property type="project" value="UniProtKB-KW"/>
</dbReference>
<dbReference type="GO" id="GO:0004851">
    <property type="term" value="F:uroporphyrin-III C-methyltransferase activity"/>
    <property type="evidence" value="ECO:0007669"/>
    <property type="project" value="UniProtKB-EC"/>
</dbReference>
<dbReference type="InterPro" id="IPR014777">
    <property type="entry name" value="4pyrrole_Mease_sub1"/>
</dbReference>
<dbReference type="SUPFAM" id="SSF69618">
    <property type="entry name" value="HemD-like"/>
    <property type="match status" value="1"/>
</dbReference>
<evidence type="ECO:0000256" key="8">
    <source>
        <dbReference type="ARBA" id="ARBA00025705"/>
    </source>
</evidence>
<dbReference type="InterPro" id="IPR000878">
    <property type="entry name" value="4pyrrol_Mease"/>
</dbReference>
<dbReference type="Gene3D" id="3.40.50.10090">
    <property type="match status" value="2"/>
</dbReference>
<keyword evidence="4 12" id="KW-0489">Methyltransferase</keyword>
<dbReference type="NCBIfam" id="NF004790">
    <property type="entry name" value="PRK06136.1"/>
    <property type="match status" value="1"/>
</dbReference>
<evidence type="ECO:0000256" key="9">
    <source>
        <dbReference type="ARBA" id="ARBA00060548"/>
    </source>
</evidence>
<dbReference type="RefSeq" id="WP_105338092.1">
    <property type="nucleotide sequence ID" value="NZ_PUHZ01000024.1"/>
</dbReference>
<dbReference type="InterPro" id="IPR014776">
    <property type="entry name" value="4pyrrole_Mease_sub2"/>
</dbReference>
<dbReference type="EC" id="2.1.1.107" evidence="2"/>
<comment type="pathway">
    <text evidence="8">Porphyrin-containing compound metabolism; siroheme biosynthesis; precorrin-2 from uroporphyrinogen III: step 1/1.</text>
</comment>
<dbReference type="CDD" id="cd06578">
    <property type="entry name" value="HemD"/>
    <property type="match status" value="1"/>
</dbReference>
<dbReference type="EMBL" id="PUHZ01000024">
    <property type="protein sequence ID" value="PQO42880.1"/>
    <property type="molecule type" value="Genomic_DNA"/>
</dbReference>
<dbReference type="PANTHER" id="PTHR45790">
    <property type="entry name" value="SIROHEME SYNTHASE-RELATED"/>
    <property type="match status" value="1"/>
</dbReference>
<evidence type="ECO:0000259" key="11">
    <source>
        <dbReference type="Pfam" id="PF02602"/>
    </source>
</evidence>
<comment type="caution">
    <text evidence="12">The sequence shown here is derived from an EMBL/GenBank/DDBJ whole genome shotgun (WGS) entry which is preliminary data.</text>
</comment>
<evidence type="ECO:0000259" key="10">
    <source>
        <dbReference type="Pfam" id="PF00590"/>
    </source>
</evidence>
<keyword evidence="5 12" id="KW-0808">Transferase</keyword>
<comment type="similarity">
    <text evidence="1">Belongs to the precorrin methyltransferase family.</text>
</comment>
<evidence type="ECO:0000256" key="5">
    <source>
        <dbReference type="ARBA" id="ARBA00022679"/>
    </source>
</evidence>
<dbReference type="InterPro" id="IPR035996">
    <property type="entry name" value="4pyrrol_Methylase_sf"/>
</dbReference>
<dbReference type="CDD" id="cd11642">
    <property type="entry name" value="SUMT"/>
    <property type="match status" value="1"/>
</dbReference>
<dbReference type="Pfam" id="PF02602">
    <property type="entry name" value="HEM4"/>
    <property type="match status" value="1"/>
</dbReference>
<evidence type="ECO:0000313" key="13">
    <source>
        <dbReference type="Proteomes" id="UP000237819"/>
    </source>
</evidence>
<protein>
    <recommendedName>
        <fullName evidence="2">uroporphyrinogen-III C-methyltransferase</fullName>
        <ecNumber evidence="2">2.1.1.107</ecNumber>
    </recommendedName>
</protein>
<keyword evidence="3" id="KW-0169">Cobalamin biosynthesis</keyword>
<dbReference type="Gene3D" id="3.40.1010.10">
    <property type="entry name" value="Cobalt-precorrin-4 Transmethylase, Domain 1"/>
    <property type="match status" value="1"/>
</dbReference>
<reference evidence="12 13" key="1">
    <citation type="submission" date="2018-02" db="EMBL/GenBank/DDBJ databases">
        <title>Comparative genomes isolates from brazilian mangrove.</title>
        <authorList>
            <person name="Araujo J.E."/>
            <person name="Taketani R.G."/>
            <person name="Silva M.C.P."/>
            <person name="Loureco M.V."/>
            <person name="Andreote F.D."/>
        </authorList>
    </citation>
    <scope>NUCLEOTIDE SEQUENCE [LARGE SCALE GENOMIC DNA]</scope>
    <source>
        <strain evidence="12 13">Nap-Phe MGV</strain>
    </source>
</reference>
<proteinExistence type="inferred from homology"/>
<dbReference type="OrthoDB" id="9815856at2"/>
<dbReference type="InterPro" id="IPR006366">
    <property type="entry name" value="CobA/CysG_C"/>
</dbReference>
<dbReference type="PROSITE" id="PS00839">
    <property type="entry name" value="SUMT_1"/>
    <property type="match status" value="1"/>
</dbReference>
<comment type="pathway">
    <text evidence="9">Cofactor biosynthesis; adenosylcobalamin biosynthesis; precorrin-2 from uroporphyrinogen III: step 1/1.</text>
</comment>
<dbReference type="AlphaFoldDB" id="A0A2S8GF04"/>
<dbReference type="Gene3D" id="3.30.950.10">
    <property type="entry name" value="Methyltransferase, Cobalt-precorrin-4 Transmethylase, Domain 2"/>
    <property type="match status" value="1"/>
</dbReference>
<gene>
    <name evidence="12" type="primary">cobA</name>
    <name evidence="12" type="ORF">C5Y93_24455</name>
</gene>
<evidence type="ECO:0000256" key="1">
    <source>
        <dbReference type="ARBA" id="ARBA00005879"/>
    </source>
</evidence>
<feature type="domain" description="Tetrapyrrole biosynthesis uroporphyrinogen III synthase" evidence="11">
    <location>
        <begin position="274"/>
        <end position="497"/>
    </location>
</feature>
<keyword evidence="7" id="KW-0627">Porphyrin biosynthesis</keyword>
<dbReference type="PANTHER" id="PTHR45790:SF3">
    <property type="entry name" value="S-ADENOSYL-L-METHIONINE-DEPENDENT UROPORPHYRINOGEN III METHYLTRANSFERASE, CHLOROPLASTIC"/>
    <property type="match status" value="1"/>
</dbReference>
<evidence type="ECO:0000256" key="7">
    <source>
        <dbReference type="ARBA" id="ARBA00023244"/>
    </source>
</evidence>
<dbReference type="SUPFAM" id="SSF53790">
    <property type="entry name" value="Tetrapyrrole methylase"/>
    <property type="match status" value="1"/>
</dbReference>
<dbReference type="GO" id="GO:0009236">
    <property type="term" value="P:cobalamin biosynthetic process"/>
    <property type="evidence" value="ECO:0007669"/>
    <property type="project" value="UniProtKB-KW"/>
</dbReference>
<dbReference type="Proteomes" id="UP000237819">
    <property type="component" value="Unassembled WGS sequence"/>
</dbReference>
<evidence type="ECO:0000256" key="6">
    <source>
        <dbReference type="ARBA" id="ARBA00022691"/>
    </source>
</evidence>
<evidence type="ECO:0000256" key="2">
    <source>
        <dbReference type="ARBA" id="ARBA00012162"/>
    </source>
</evidence>
<evidence type="ECO:0000256" key="3">
    <source>
        <dbReference type="ARBA" id="ARBA00022573"/>
    </source>
</evidence>
<keyword evidence="6" id="KW-0949">S-adenosyl-L-methionine</keyword>
<dbReference type="InterPro" id="IPR050161">
    <property type="entry name" value="Siro_Cobalamin_biosynth"/>
</dbReference>
<name>A0A2S8GF04_9BACT</name>
<evidence type="ECO:0000313" key="12">
    <source>
        <dbReference type="EMBL" id="PQO42880.1"/>
    </source>
</evidence>
<dbReference type="GO" id="GO:0004852">
    <property type="term" value="F:uroporphyrinogen-III synthase activity"/>
    <property type="evidence" value="ECO:0007669"/>
    <property type="project" value="InterPro"/>
</dbReference>
<dbReference type="InterPro" id="IPR036108">
    <property type="entry name" value="4pyrrol_syn_uPrphyn_synt_sf"/>
</dbReference>
<dbReference type="FunFam" id="3.40.1010.10:FF:000001">
    <property type="entry name" value="Siroheme synthase"/>
    <property type="match status" value="1"/>
</dbReference>
<feature type="domain" description="Tetrapyrrole methylase" evidence="10">
    <location>
        <begin position="11"/>
        <end position="223"/>
    </location>
</feature>
<evidence type="ECO:0000256" key="4">
    <source>
        <dbReference type="ARBA" id="ARBA00022603"/>
    </source>
</evidence>
<sequence>MPENPSHSVGKVSLIGAGPGDAGLITVRGVELLAAADVILYDYLANPSLLRHVRSDAELHCLGRHGHGKLWTQQEINQAMVDAAQQGRHVLRLKSGDPTVFARAADEIGALKEHGIPFEIVPGVTTALAAGACAGVPVTDSRFASAVALVTGREKPGKSDDAIDYGALAKFPGTLVMYMGVTSAPVWSAGLIAGGKSPDTPCAIIRRCSWPDQETYQCTLAEIGEHLHSGSKIRPPVIVVVGEVAREASADNWFQQRPLFGQRILVTRPEHQADDLAHTLAELGADVYLQPAIKISPPHDWAPVDEAIRNLHDYDWLLFSSANGVRYFFDRLFELGDDLRAIGHLRIAAIGPGTADTLTEYYLTADVIPTEYRAESLVASLQKEAAGQRFLYPRASRGREVLPQGLEAAGGEVTNIVVYQSDDCTELSPEVVEAWEDRPIDYVLATSSAIARATVRMLGDRAKETKFVSISPITSDALREVGVEPAVEATLYSMPGVLNALKSHVAGNK</sequence>
<organism evidence="12 13">
    <name type="scientific">Blastopirellula marina</name>
    <dbReference type="NCBI Taxonomy" id="124"/>
    <lineage>
        <taxon>Bacteria</taxon>
        <taxon>Pseudomonadati</taxon>
        <taxon>Planctomycetota</taxon>
        <taxon>Planctomycetia</taxon>
        <taxon>Pirellulales</taxon>
        <taxon>Pirellulaceae</taxon>
        <taxon>Blastopirellula</taxon>
    </lineage>
</organism>
<accession>A0A2S8GF04</accession>
<dbReference type="FunFam" id="3.30.950.10:FF:000001">
    <property type="entry name" value="Siroheme synthase"/>
    <property type="match status" value="1"/>
</dbReference>
<dbReference type="NCBIfam" id="TIGR01469">
    <property type="entry name" value="cobA_cysG_Cterm"/>
    <property type="match status" value="1"/>
</dbReference>
<dbReference type="InterPro" id="IPR003043">
    <property type="entry name" value="Uropor_MeTrfase_CS"/>
</dbReference>